<evidence type="ECO:0000256" key="7">
    <source>
        <dbReference type="ARBA" id="ARBA00023049"/>
    </source>
</evidence>
<dbReference type="GO" id="GO:0005524">
    <property type="term" value="F:ATP binding"/>
    <property type="evidence" value="ECO:0007669"/>
    <property type="project" value="UniProtKB-KW"/>
</dbReference>
<dbReference type="SUPFAM" id="SSF140990">
    <property type="entry name" value="FtsH protease domain-like"/>
    <property type="match status" value="1"/>
</dbReference>
<dbReference type="Gene3D" id="1.20.58.760">
    <property type="entry name" value="Peptidase M41"/>
    <property type="match status" value="1"/>
</dbReference>
<dbReference type="InterPro" id="IPR037219">
    <property type="entry name" value="Peptidase_M41-like"/>
</dbReference>
<dbReference type="GO" id="GO:0004222">
    <property type="term" value="F:metalloendopeptidase activity"/>
    <property type="evidence" value="ECO:0007669"/>
    <property type="project" value="InterPro"/>
</dbReference>
<keyword evidence="8" id="KW-0547">Nucleotide-binding</keyword>
<evidence type="ECO:0000256" key="1">
    <source>
        <dbReference type="ARBA" id="ARBA00001947"/>
    </source>
</evidence>
<comment type="caution">
    <text evidence="11">The sequence shown here is derived from an EMBL/GenBank/DDBJ whole genome shotgun (WGS) entry which is preliminary data.</text>
</comment>
<dbReference type="Pfam" id="PF01434">
    <property type="entry name" value="Peptidase_M41"/>
    <property type="match status" value="1"/>
</dbReference>
<keyword evidence="6" id="KW-0862">Zinc</keyword>
<dbReference type="PANTHER" id="PTHR23076:SF97">
    <property type="entry name" value="ATP-DEPENDENT ZINC METALLOPROTEASE YME1L1"/>
    <property type="match status" value="1"/>
</dbReference>
<comment type="cofactor">
    <cofactor evidence="1">
        <name>Zn(2+)</name>
        <dbReference type="ChEBI" id="CHEBI:29105"/>
    </cofactor>
</comment>
<protein>
    <recommendedName>
        <fullName evidence="10">AAA+ ATPase domain-containing protein</fullName>
    </recommendedName>
</protein>
<keyword evidence="7" id="KW-0482">Metalloprotease</keyword>
<dbReference type="GO" id="GO:0005886">
    <property type="term" value="C:plasma membrane"/>
    <property type="evidence" value="ECO:0007669"/>
    <property type="project" value="TreeGrafter"/>
</dbReference>
<feature type="domain" description="AAA+ ATPase" evidence="10">
    <location>
        <begin position="100"/>
        <end position="239"/>
    </location>
</feature>
<dbReference type="FunFam" id="1.10.8.60:FF:000001">
    <property type="entry name" value="ATP-dependent zinc metalloprotease FtsH"/>
    <property type="match status" value="1"/>
</dbReference>
<evidence type="ECO:0000256" key="2">
    <source>
        <dbReference type="ARBA" id="ARBA00010044"/>
    </source>
</evidence>
<dbReference type="RefSeq" id="WP_188899249.1">
    <property type="nucleotide sequence ID" value="NZ_BMKS01000003.1"/>
</dbReference>
<evidence type="ECO:0000256" key="5">
    <source>
        <dbReference type="ARBA" id="ARBA00022801"/>
    </source>
</evidence>
<keyword evidence="8" id="KW-0067">ATP-binding</keyword>
<dbReference type="Gene3D" id="1.10.8.60">
    <property type="match status" value="1"/>
</dbReference>
<dbReference type="GO" id="GO:0030163">
    <property type="term" value="P:protein catabolic process"/>
    <property type="evidence" value="ECO:0007669"/>
    <property type="project" value="TreeGrafter"/>
</dbReference>
<keyword evidence="4" id="KW-0479">Metal-binding</keyword>
<keyword evidence="3" id="KW-0645">Protease</keyword>
<dbReference type="EMBL" id="BMKS01000003">
    <property type="protein sequence ID" value="GGG26951.1"/>
    <property type="molecule type" value="Genomic_DNA"/>
</dbReference>
<dbReference type="GO" id="GO:0016887">
    <property type="term" value="F:ATP hydrolysis activity"/>
    <property type="evidence" value="ECO:0007669"/>
    <property type="project" value="InterPro"/>
</dbReference>
<evidence type="ECO:0000256" key="3">
    <source>
        <dbReference type="ARBA" id="ARBA00022670"/>
    </source>
</evidence>
<dbReference type="InterPro" id="IPR041569">
    <property type="entry name" value="AAA_lid_3"/>
</dbReference>
<dbReference type="Proteomes" id="UP000597507">
    <property type="component" value="Unassembled WGS sequence"/>
</dbReference>
<keyword evidence="9" id="KW-0812">Transmembrane</keyword>
<organism evidence="11 12">
    <name type="scientific">Caldovatus sediminis</name>
    <dbReference type="NCBI Taxonomy" id="2041189"/>
    <lineage>
        <taxon>Bacteria</taxon>
        <taxon>Pseudomonadati</taxon>
        <taxon>Pseudomonadota</taxon>
        <taxon>Alphaproteobacteria</taxon>
        <taxon>Acetobacterales</taxon>
        <taxon>Roseomonadaceae</taxon>
        <taxon>Caldovatus</taxon>
    </lineage>
</organism>
<keyword evidence="9" id="KW-1133">Transmembrane helix</keyword>
<evidence type="ECO:0000313" key="12">
    <source>
        <dbReference type="Proteomes" id="UP000597507"/>
    </source>
</evidence>
<gene>
    <name evidence="11" type="ORF">GCM10010964_13570</name>
</gene>
<feature type="transmembrane region" description="Helical" evidence="9">
    <location>
        <begin position="21"/>
        <end position="42"/>
    </location>
</feature>
<dbReference type="GO" id="GO:0006508">
    <property type="term" value="P:proteolysis"/>
    <property type="evidence" value="ECO:0007669"/>
    <property type="project" value="UniProtKB-KW"/>
</dbReference>
<evidence type="ECO:0000256" key="4">
    <source>
        <dbReference type="ARBA" id="ARBA00022723"/>
    </source>
</evidence>
<proteinExistence type="inferred from homology"/>
<dbReference type="InterPro" id="IPR003960">
    <property type="entry name" value="ATPase_AAA_CS"/>
</dbReference>
<dbReference type="GO" id="GO:0004176">
    <property type="term" value="F:ATP-dependent peptidase activity"/>
    <property type="evidence" value="ECO:0007669"/>
    <property type="project" value="InterPro"/>
</dbReference>
<reference evidence="11 12" key="1">
    <citation type="journal article" date="2014" name="Int. J. Syst. Evol. Microbiol.">
        <title>Complete genome sequence of Corynebacterium casei LMG S-19264T (=DSM 44701T), isolated from a smear-ripened cheese.</title>
        <authorList>
            <consortium name="US DOE Joint Genome Institute (JGI-PGF)"/>
            <person name="Walter F."/>
            <person name="Albersmeier A."/>
            <person name="Kalinowski J."/>
            <person name="Ruckert C."/>
        </authorList>
    </citation>
    <scope>NUCLEOTIDE SEQUENCE [LARGE SCALE GENOMIC DNA]</scope>
    <source>
        <strain evidence="11 12">CGMCC 1.16330</strain>
    </source>
</reference>
<keyword evidence="12" id="KW-1185">Reference proteome</keyword>
<dbReference type="InterPro" id="IPR027417">
    <property type="entry name" value="P-loop_NTPase"/>
</dbReference>
<dbReference type="PANTHER" id="PTHR23076">
    <property type="entry name" value="METALLOPROTEASE M41 FTSH"/>
    <property type="match status" value="1"/>
</dbReference>
<comment type="similarity">
    <text evidence="2">In the C-terminal section; belongs to the peptidase M41 family.</text>
</comment>
<evidence type="ECO:0000313" key="11">
    <source>
        <dbReference type="EMBL" id="GGG26951.1"/>
    </source>
</evidence>
<dbReference type="InterPro" id="IPR003593">
    <property type="entry name" value="AAA+_ATPase"/>
</dbReference>
<sequence>MEALAASGAELRFAPEAPDRLPAVASLLGLAAILALAATWALKLRDLTRTGRRFDGASGDGARRTTFADVAGQEEAKQELGDIVAYLRDPARFAAVGAAPCRGVLLHGPPGNGKTRLAAALAGEAGVPFLHASGAEFAEMFVGLGALRVRRLFAEARKAAPCILFLDEIDALAQTRVAGGTGGDREHAQTVAQLLTCLDGLDGREGVVVIAATNLVENLDPALLRPGRCDRRVLVGRPTLLEREAILALHARGKSLAPEVDLAELAARTQGMSGADLAHLVNDAAVLAAREGRARIEPADLDRAVDRALLGPERRGLALVEEERRVVAVHEAGHALVALRTPGAEPLHKVTVLARGAALGMAVQRPAEERFLRTRRQLLAELAVAAGGRAAEELVFGPEAVTTGAAGDLRHVAEAARRMVYELGMGADGDGPAAFLAWPQDPRLAATVSPEGRARLEAAVERLARGAHEQARRVLEAHRPALLALAEALMRQETLDGAEAEAVVRAAEAAAVAEVAAGP</sequence>
<dbReference type="Pfam" id="PF00004">
    <property type="entry name" value="AAA"/>
    <property type="match status" value="1"/>
</dbReference>
<dbReference type="SUPFAM" id="SSF52540">
    <property type="entry name" value="P-loop containing nucleoside triphosphate hydrolases"/>
    <property type="match status" value="1"/>
</dbReference>
<dbReference type="FunFam" id="3.40.50.300:FF:002568">
    <property type="entry name" value="Cell division protein (FtsH)"/>
    <property type="match status" value="1"/>
</dbReference>
<accession>A0A8J3ED23</accession>
<evidence type="ECO:0000259" key="10">
    <source>
        <dbReference type="SMART" id="SM00382"/>
    </source>
</evidence>
<dbReference type="InterPro" id="IPR000642">
    <property type="entry name" value="Peptidase_M41"/>
</dbReference>
<dbReference type="GO" id="GO:0046872">
    <property type="term" value="F:metal ion binding"/>
    <property type="evidence" value="ECO:0007669"/>
    <property type="project" value="UniProtKB-KW"/>
</dbReference>
<keyword evidence="9" id="KW-0472">Membrane</keyword>
<evidence type="ECO:0000256" key="9">
    <source>
        <dbReference type="SAM" id="Phobius"/>
    </source>
</evidence>
<dbReference type="InterPro" id="IPR003959">
    <property type="entry name" value="ATPase_AAA_core"/>
</dbReference>
<comment type="similarity">
    <text evidence="8">Belongs to the AAA ATPase family.</text>
</comment>
<dbReference type="Gene3D" id="3.40.50.300">
    <property type="entry name" value="P-loop containing nucleotide triphosphate hydrolases"/>
    <property type="match status" value="1"/>
</dbReference>
<evidence type="ECO:0000256" key="6">
    <source>
        <dbReference type="ARBA" id="ARBA00022833"/>
    </source>
</evidence>
<keyword evidence="5" id="KW-0378">Hydrolase</keyword>
<dbReference type="PROSITE" id="PS00674">
    <property type="entry name" value="AAA"/>
    <property type="match status" value="1"/>
</dbReference>
<dbReference type="Pfam" id="PF17862">
    <property type="entry name" value="AAA_lid_3"/>
    <property type="match status" value="1"/>
</dbReference>
<evidence type="ECO:0000256" key="8">
    <source>
        <dbReference type="RuleBase" id="RU003651"/>
    </source>
</evidence>
<name>A0A8J3ED23_9PROT</name>
<dbReference type="SMART" id="SM00382">
    <property type="entry name" value="AAA"/>
    <property type="match status" value="1"/>
</dbReference>
<dbReference type="AlphaFoldDB" id="A0A8J3ED23"/>